<dbReference type="EMBL" id="FXYE01000002">
    <property type="protein sequence ID" value="SMX45273.1"/>
    <property type="molecule type" value="Genomic_DNA"/>
</dbReference>
<accession>A0A238KR27</accession>
<gene>
    <name evidence="2" type="ORF">COL8621_02754</name>
</gene>
<evidence type="ECO:0000256" key="1">
    <source>
        <dbReference type="SAM" id="Phobius"/>
    </source>
</evidence>
<evidence type="ECO:0000313" key="2">
    <source>
        <dbReference type="EMBL" id="SMX45273.1"/>
    </source>
</evidence>
<organism evidence="2 3">
    <name type="scientific">Actibacterium lipolyticum</name>
    <dbReference type="NCBI Taxonomy" id="1524263"/>
    <lineage>
        <taxon>Bacteria</taxon>
        <taxon>Pseudomonadati</taxon>
        <taxon>Pseudomonadota</taxon>
        <taxon>Alphaproteobacteria</taxon>
        <taxon>Rhodobacterales</taxon>
        <taxon>Roseobacteraceae</taxon>
        <taxon>Actibacterium</taxon>
    </lineage>
</organism>
<dbReference type="RefSeq" id="WP_141137891.1">
    <property type="nucleotide sequence ID" value="NZ_FXYE01000002.1"/>
</dbReference>
<reference evidence="3" key="1">
    <citation type="submission" date="2017-05" db="EMBL/GenBank/DDBJ databases">
        <authorList>
            <person name="Rodrigo-Torres L."/>
            <person name="Arahal R. D."/>
            <person name="Lucena T."/>
        </authorList>
    </citation>
    <scope>NUCLEOTIDE SEQUENCE [LARGE SCALE GENOMIC DNA]</scope>
    <source>
        <strain evidence="3">CECT 8621</strain>
    </source>
</reference>
<name>A0A238KR27_9RHOB</name>
<feature type="transmembrane region" description="Helical" evidence="1">
    <location>
        <begin position="24"/>
        <end position="42"/>
    </location>
</feature>
<keyword evidence="3" id="KW-1185">Reference proteome</keyword>
<keyword evidence="1" id="KW-0472">Membrane</keyword>
<dbReference type="OrthoDB" id="7874703at2"/>
<evidence type="ECO:0000313" key="3">
    <source>
        <dbReference type="Proteomes" id="UP000202922"/>
    </source>
</evidence>
<protein>
    <submittedName>
        <fullName evidence="2">Uncharacterized protein</fullName>
    </submittedName>
</protein>
<keyword evidence="1" id="KW-1133">Transmembrane helix</keyword>
<dbReference type="Proteomes" id="UP000202922">
    <property type="component" value="Unassembled WGS sequence"/>
</dbReference>
<keyword evidence="1" id="KW-0812">Transmembrane</keyword>
<proteinExistence type="predicted"/>
<sequence length="179" mass="20794">MSVEITACQEICRDFGWASGLANWFADLAPVLALVWAIYAYFSQRSADRESELRQERRELYRDFLSQVQVLRVNFYSGTWEDFDEWYQCYKSLAGEIFVTAPEGVVKKIIELESPVTKLGYIRKKHRSDEYRELCDEISNRYFEVIEAMRKDTFPGDQIKSADFSTFLGSTAPEDGTTE</sequence>
<dbReference type="AlphaFoldDB" id="A0A238KR27"/>